<evidence type="ECO:0000313" key="8">
    <source>
        <dbReference type="Proteomes" id="UP000410492"/>
    </source>
</evidence>
<evidence type="ECO:0000259" key="5">
    <source>
        <dbReference type="Pfam" id="PF00501"/>
    </source>
</evidence>
<evidence type="ECO:0000313" key="7">
    <source>
        <dbReference type="EMBL" id="VEN48995.1"/>
    </source>
</evidence>
<evidence type="ECO:0000256" key="3">
    <source>
        <dbReference type="ARBA" id="ARBA00022598"/>
    </source>
</evidence>
<dbReference type="PANTHER" id="PTHR24096">
    <property type="entry name" value="LONG-CHAIN-FATTY-ACID--COA LIGASE"/>
    <property type="match status" value="1"/>
</dbReference>
<dbReference type="InterPro" id="IPR000873">
    <property type="entry name" value="AMP-dep_synth/lig_dom"/>
</dbReference>
<dbReference type="OrthoDB" id="10253869at2759"/>
<evidence type="ECO:0000256" key="2">
    <source>
        <dbReference type="ARBA" id="ARBA00006432"/>
    </source>
</evidence>
<feature type="domain" description="AMP-dependent synthetase/ligase" evidence="5">
    <location>
        <begin position="6"/>
        <end position="172"/>
    </location>
</feature>
<evidence type="ECO:0000256" key="1">
    <source>
        <dbReference type="ARBA" id="ARBA00004275"/>
    </source>
</evidence>
<accession>A0A653CMM0</accession>
<dbReference type="InterPro" id="IPR045851">
    <property type="entry name" value="AMP-bd_C_sf"/>
</dbReference>
<proteinExistence type="inferred from homology"/>
<comment type="subcellular location">
    <subcellularLocation>
        <location evidence="1">Peroxisome</location>
    </subcellularLocation>
</comment>
<feature type="domain" description="AMP-binding enzyme C-terminal" evidence="6">
    <location>
        <begin position="222"/>
        <end position="298"/>
    </location>
</feature>
<dbReference type="AlphaFoldDB" id="A0A653CMM0"/>
<keyword evidence="8" id="KW-1185">Reference proteome</keyword>
<gene>
    <name evidence="7" type="ORF">CALMAC_LOCUS10250</name>
</gene>
<dbReference type="Pfam" id="PF00501">
    <property type="entry name" value="AMP-binding"/>
    <property type="match status" value="1"/>
</dbReference>
<dbReference type="EMBL" id="CAACVG010008215">
    <property type="protein sequence ID" value="VEN48995.1"/>
    <property type="molecule type" value="Genomic_DNA"/>
</dbReference>
<evidence type="ECO:0000256" key="4">
    <source>
        <dbReference type="ARBA" id="ARBA00023140"/>
    </source>
</evidence>
<dbReference type="Gene3D" id="3.30.300.30">
    <property type="match status" value="1"/>
</dbReference>
<name>A0A653CMM0_CALMS</name>
<dbReference type="Gene3D" id="3.40.50.12780">
    <property type="entry name" value="N-terminal domain of ligase-like"/>
    <property type="match status" value="1"/>
</dbReference>
<dbReference type="Pfam" id="PF13193">
    <property type="entry name" value="AMP-binding_C"/>
    <property type="match status" value="1"/>
</dbReference>
<organism evidence="7 8">
    <name type="scientific">Callosobruchus maculatus</name>
    <name type="common">Southern cowpea weevil</name>
    <name type="synonym">Pulse bruchid</name>
    <dbReference type="NCBI Taxonomy" id="64391"/>
    <lineage>
        <taxon>Eukaryota</taxon>
        <taxon>Metazoa</taxon>
        <taxon>Ecdysozoa</taxon>
        <taxon>Arthropoda</taxon>
        <taxon>Hexapoda</taxon>
        <taxon>Insecta</taxon>
        <taxon>Pterygota</taxon>
        <taxon>Neoptera</taxon>
        <taxon>Endopterygota</taxon>
        <taxon>Coleoptera</taxon>
        <taxon>Polyphaga</taxon>
        <taxon>Cucujiformia</taxon>
        <taxon>Chrysomeloidea</taxon>
        <taxon>Chrysomelidae</taxon>
        <taxon>Bruchinae</taxon>
        <taxon>Bruchini</taxon>
        <taxon>Callosobruchus</taxon>
    </lineage>
</organism>
<dbReference type="InterPro" id="IPR042099">
    <property type="entry name" value="ANL_N_sf"/>
</dbReference>
<dbReference type="GO" id="GO:0005777">
    <property type="term" value="C:peroxisome"/>
    <property type="evidence" value="ECO:0007669"/>
    <property type="project" value="UniProtKB-SubCell"/>
</dbReference>
<keyword evidence="3" id="KW-0436">Ligase</keyword>
<comment type="similarity">
    <text evidence="2">Belongs to the ATP-dependent AMP-binding enzyme family.</text>
</comment>
<dbReference type="PANTHER" id="PTHR24096:SF149">
    <property type="entry name" value="AMP-BINDING DOMAIN-CONTAINING PROTEIN-RELATED"/>
    <property type="match status" value="1"/>
</dbReference>
<dbReference type="SUPFAM" id="SSF56801">
    <property type="entry name" value="Acetyl-CoA synthetase-like"/>
    <property type="match status" value="1"/>
</dbReference>
<reference evidence="7 8" key="1">
    <citation type="submission" date="2019-01" db="EMBL/GenBank/DDBJ databases">
        <authorList>
            <person name="Sayadi A."/>
        </authorList>
    </citation>
    <scope>NUCLEOTIDE SEQUENCE [LARGE SCALE GENOMIC DNA]</scope>
</reference>
<keyword evidence="4" id="KW-0576">Peroxisome</keyword>
<evidence type="ECO:0000259" key="6">
    <source>
        <dbReference type="Pfam" id="PF13193"/>
    </source>
</evidence>
<dbReference type="GO" id="GO:0016405">
    <property type="term" value="F:CoA-ligase activity"/>
    <property type="evidence" value="ECO:0007669"/>
    <property type="project" value="TreeGrafter"/>
</dbReference>
<protein>
    <recommendedName>
        <fullName evidence="9">AMP-dependent synthetase/ligase domain-containing protein</fullName>
    </recommendedName>
</protein>
<sequence length="315" mass="35973">MSLDSVYWSTDIYKFISALRKDAILLITPTLDPQKIWERIERYKVNTIECCPHHAILLAIAGKPKDLDTSSLIKLIVLGGVFPARYREDLQKMIPTTIIIPVYGCTEVGSITSFFNDWPEHMQLMKMKPDSVGLPRPGLIIKIVDPETGKSLGPNQQGELRVKKKIMMNGYYNLDASNDFDEDGFFKTGDILYYDEDYCFFFVDRIKELLIYQGYHVLPAVIESRLMQHPAVKRAAVVGKKHDVDGELPTAFIEVKEGYENFDSHELRKFVDDNMPDTHKLRGGIIVLDKIPATPSNKVKRGTLKKLLESEYQNI</sequence>
<dbReference type="Proteomes" id="UP000410492">
    <property type="component" value="Unassembled WGS sequence"/>
</dbReference>
<dbReference type="InterPro" id="IPR025110">
    <property type="entry name" value="AMP-bd_C"/>
</dbReference>
<evidence type="ECO:0008006" key="9">
    <source>
        <dbReference type="Google" id="ProtNLM"/>
    </source>
</evidence>